<reference evidence="7" key="2">
    <citation type="submission" date="2020-09" db="EMBL/GenBank/DDBJ databases">
        <authorList>
            <person name="Sun Q."/>
            <person name="Zhou Y."/>
        </authorList>
    </citation>
    <scope>NUCLEOTIDE SEQUENCE</scope>
    <source>
        <strain evidence="7">CGMCC 4.7430</strain>
    </source>
</reference>
<keyword evidence="8" id="KW-1185">Reference proteome</keyword>
<comment type="similarity">
    <text evidence="1">Belongs to the ATP-dependent AMP-binding enzyme family.</text>
</comment>
<sequence>MTADTLAALLAARAEDDRPGLLFEDRRWSWRAYVRACRLAGAWLDRRARPGRARPVHAGVLCDNVPELLFLLGGAALTGHVVVALNRTRSVAELSRDARATDVDVLLWDEPYETLAREVARETGVEPVPVSTLSQPPTEPNGPARRDPDADERGPDELGLEGPGPDGPGLEGRVTGWPEPGDLVMLIFTSGTSGRPRAVRVTQRKVALPGVSLAALLTPDDVVYCSMPLFHSGAIMAAYAPAVVSGAALALRRTFSASGTLPDIRRYGCTYLHYVGKALSYVLATPELPDDAANPLRIAFGNEGSATATRRFGQRFGCGVIDAFGSTETAISVSPDPSGPPGSLGKLPEGVEVRNPYTGARCATAVLEEGRLRNPDEAIGELVNVAGLGLFEGYYNDPEADAERVRDGAFWSGDLAYVDGDGYVFFAGRGTERLRVDGENLAVAPIEAAIREFPGVVEAVVYPVPDAQAGDQVMAALVLSASEETSDLALSGPAVSRPAVSRPAVSRPAVPDLALSGPAASELAASGPVGFDPKAFADFLASRRDLGAKALPRYVRLCRALPQTPSNKVIKRLLAKDAWRTSDPVWWWPEARAEPRLLGREDIAAIEGEFIRHGRHHLLEGW</sequence>
<comment type="caution">
    <text evidence="7">The sequence shown here is derived from an EMBL/GenBank/DDBJ whole genome shotgun (WGS) entry which is preliminary data.</text>
</comment>
<accession>A0A918E1N1</accession>
<evidence type="ECO:0000256" key="2">
    <source>
        <dbReference type="ARBA" id="ARBA00022598"/>
    </source>
</evidence>
<evidence type="ECO:0000259" key="6">
    <source>
        <dbReference type="Pfam" id="PF00501"/>
    </source>
</evidence>
<dbReference type="InterPro" id="IPR000873">
    <property type="entry name" value="AMP-dep_synth/lig_dom"/>
</dbReference>
<evidence type="ECO:0000256" key="4">
    <source>
        <dbReference type="ARBA" id="ARBA00022840"/>
    </source>
</evidence>
<dbReference type="InterPro" id="IPR045851">
    <property type="entry name" value="AMP-bd_C_sf"/>
</dbReference>
<dbReference type="Proteomes" id="UP000660745">
    <property type="component" value="Unassembled WGS sequence"/>
</dbReference>
<evidence type="ECO:0000313" key="8">
    <source>
        <dbReference type="Proteomes" id="UP000660745"/>
    </source>
</evidence>
<dbReference type="AlphaFoldDB" id="A0A918E1N1"/>
<organism evidence="7 8">
    <name type="scientific">Nonomuraea glycinis</name>
    <dbReference type="NCBI Taxonomy" id="2047744"/>
    <lineage>
        <taxon>Bacteria</taxon>
        <taxon>Bacillati</taxon>
        <taxon>Actinomycetota</taxon>
        <taxon>Actinomycetes</taxon>
        <taxon>Streptosporangiales</taxon>
        <taxon>Streptosporangiaceae</taxon>
        <taxon>Nonomuraea</taxon>
    </lineage>
</organism>
<dbReference type="GO" id="GO:0004467">
    <property type="term" value="F:long-chain fatty acid-CoA ligase activity"/>
    <property type="evidence" value="ECO:0007669"/>
    <property type="project" value="TreeGrafter"/>
</dbReference>
<evidence type="ECO:0000256" key="5">
    <source>
        <dbReference type="SAM" id="MobiDB-lite"/>
    </source>
</evidence>
<proteinExistence type="inferred from homology"/>
<feature type="domain" description="AMP-dependent synthetase/ligase" evidence="6">
    <location>
        <begin position="12"/>
        <end position="395"/>
    </location>
</feature>
<dbReference type="PANTHER" id="PTHR43107">
    <property type="entry name" value="LONG-CHAIN FATTY ACID TRANSPORT PROTEIN"/>
    <property type="match status" value="1"/>
</dbReference>
<dbReference type="GO" id="GO:0005524">
    <property type="term" value="F:ATP binding"/>
    <property type="evidence" value="ECO:0007669"/>
    <property type="project" value="UniProtKB-KW"/>
</dbReference>
<keyword evidence="4" id="KW-0067">ATP-binding</keyword>
<keyword evidence="2" id="KW-0436">Ligase</keyword>
<reference evidence="7" key="1">
    <citation type="journal article" date="2014" name="Int. J. Syst. Evol. Microbiol.">
        <title>Complete genome sequence of Corynebacterium casei LMG S-19264T (=DSM 44701T), isolated from a smear-ripened cheese.</title>
        <authorList>
            <consortium name="US DOE Joint Genome Institute (JGI-PGF)"/>
            <person name="Walter F."/>
            <person name="Albersmeier A."/>
            <person name="Kalinowski J."/>
            <person name="Ruckert C."/>
        </authorList>
    </citation>
    <scope>NUCLEOTIDE SEQUENCE</scope>
    <source>
        <strain evidence="7">CGMCC 4.7430</strain>
    </source>
</reference>
<dbReference type="InterPro" id="IPR042099">
    <property type="entry name" value="ANL_N_sf"/>
</dbReference>
<dbReference type="GO" id="GO:0005324">
    <property type="term" value="F:long-chain fatty acid transmembrane transporter activity"/>
    <property type="evidence" value="ECO:0007669"/>
    <property type="project" value="TreeGrafter"/>
</dbReference>
<evidence type="ECO:0000313" key="7">
    <source>
        <dbReference type="EMBL" id="GGP00476.1"/>
    </source>
</evidence>
<evidence type="ECO:0000256" key="1">
    <source>
        <dbReference type="ARBA" id="ARBA00006432"/>
    </source>
</evidence>
<dbReference type="EMBL" id="BMNK01000001">
    <property type="protein sequence ID" value="GGP00476.1"/>
    <property type="molecule type" value="Genomic_DNA"/>
</dbReference>
<gene>
    <name evidence="7" type="ORF">GCM10012278_01170</name>
</gene>
<feature type="compositionally biased region" description="Gly residues" evidence="5">
    <location>
        <begin position="161"/>
        <end position="170"/>
    </location>
</feature>
<dbReference type="GO" id="GO:0005886">
    <property type="term" value="C:plasma membrane"/>
    <property type="evidence" value="ECO:0007669"/>
    <property type="project" value="TreeGrafter"/>
</dbReference>
<keyword evidence="3" id="KW-0547">Nucleotide-binding</keyword>
<dbReference type="Gene3D" id="3.40.50.12780">
    <property type="entry name" value="N-terminal domain of ligase-like"/>
    <property type="match status" value="1"/>
</dbReference>
<dbReference type="PROSITE" id="PS00455">
    <property type="entry name" value="AMP_BINDING"/>
    <property type="match status" value="1"/>
</dbReference>
<dbReference type="Pfam" id="PF00501">
    <property type="entry name" value="AMP-binding"/>
    <property type="match status" value="1"/>
</dbReference>
<dbReference type="GO" id="GO:0044539">
    <property type="term" value="P:long-chain fatty acid import into cell"/>
    <property type="evidence" value="ECO:0007669"/>
    <property type="project" value="TreeGrafter"/>
</dbReference>
<dbReference type="RefSeq" id="WP_225276867.1">
    <property type="nucleotide sequence ID" value="NZ_BMNK01000001.1"/>
</dbReference>
<name>A0A918E1N1_9ACTN</name>
<dbReference type="Gene3D" id="3.30.300.30">
    <property type="match status" value="1"/>
</dbReference>
<evidence type="ECO:0000256" key="3">
    <source>
        <dbReference type="ARBA" id="ARBA00022741"/>
    </source>
</evidence>
<dbReference type="PANTHER" id="PTHR43107:SF15">
    <property type="entry name" value="FATTY ACID TRANSPORT PROTEIN 3, ISOFORM A"/>
    <property type="match status" value="1"/>
</dbReference>
<protein>
    <submittedName>
        <fullName evidence="7">Acyl-CoA synthetase</fullName>
    </submittedName>
</protein>
<feature type="compositionally biased region" description="Basic and acidic residues" evidence="5">
    <location>
        <begin position="144"/>
        <end position="156"/>
    </location>
</feature>
<feature type="region of interest" description="Disordered" evidence="5">
    <location>
        <begin position="121"/>
        <end position="175"/>
    </location>
</feature>
<dbReference type="SUPFAM" id="SSF56801">
    <property type="entry name" value="Acetyl-CoA synthetase-like"/>
    <property type="match status" value="1"/>
</dbReference>
<dbReference type="InterPro" id="IPR020845">
    <property type="entry name" value="AMP-binding_CS"/>
</dbReference>